<protein>
    <submittedName>
        <fullName evidence="2">Uncharacterized protein</fullName>
    </submittedName>
</protein>
<sequence>MSYRSSVCDSSRRSKRPSSPRMSCNNSPRSPRSFRSPSDAEGLRIYTSPLTLLFSLLSSTTLSFKKEGQTQETT</sequence>
<dbReference type="HOGENOM" id="CLU_2693053_0_0_1"/>
<dbReference type="AlphaFoldDB" id="M4C0X5"/>
<accession>M4C0X5</accession>
<evidence type="ECO:0000313" key="2">
    <source>
        <dbReference type="EnsemblProtists" id="HpaP812679"/>
    </source>
</evidence>
<dbReference type="EMBL" id="JH598087">
    <property type="status" value="NOT_ANNOTATED_CDS"/>
    <property type="molecule type" value="Genomic_DNA"/>
</dbReference>
<proteinExistence type="predicted"/>
<dbReference type="InParanoid" id="M4C0X5"/>
<reference evidence="2" key="2">
    <citation type="submission" date="2015-06" db="UniProtKB">
        <authorList>
            <consortium name="EnsemblProtists"/>
        </authorList>
    </citation>
    <scope>IDENTIFICATION</scope>
    <source>
        <strain evidence="2">Emoy2</strain>
    </source>
</reference>
<evidence type="ECO:0000256" key="1">
    <source>
        <dbReference type="SAM" id="MobiDB-lite"/>
    </source>
</evidence>
<keyword evidence="3" id="KW-1185">Reference proteome</keyword>
<feature type="compositionally biased region" description="Low complexity" evidence="1">
    <location>
        <begin position="19"/>
        <end position="37"/>
    </location>
</feature>
<dbReference type="Proteomes" id="UP000011713">
    <property type="component" value="Unassembled WGS sequence"/>
</dbReference>
<feature type="region of interest" description="Disordered" evidence="1">
    <location>
        <begin position="1"/>
        <end position="41"/>
    </location>
</feature>
<dbReference type="VEuPathDB" id="FungiDB:HpaG812679"/>
<dbReference type="EnsemblProtists" id="HpaT812679">
    <property type="protein sequence ID" value="HpaP812679"/>
    <property type="gene ID" value="HpaG812679"/>
</dbReference>
<evidence type="ECO:0000313" key="3">
    <source>
        <dbReference type="Proteomes" id="UP000011713"/>
    </source>
</evidence>
<organism evidence="2 3">
    <name type="scientific">Hyaloperonospora arabidopsidis (strain Emoy2)</name>
    <name type="common">Downy mildew agent</name>
    <name type="synonym">Peronospora arabidopsidis</name>
    <dbReference type="NCBI Taxonomy" id="559515"/>
    <lineage>
        <taxon>Eukaryota</taxon>
        <taxon>Sar</taxon>
        <taxon>Stramenopiles</taxon>
        <taxon>Oomycota</taxon>
        <taxon>Peronosporomycetes</taxon>
        <taxon>Peronosporales</taxon>
        <taxon>Peronosporaceae</taxon>
        <taxon>Hyaloperonospora</taxon>
    </lineage>
</organism>
<reference evidence="3" key="1">
    <citation type="journal article" date="2010" name="Science">
        <title>Signatures of adaptation to obligate biotrophy in the Hyaloperonospora arabidopsidis genome.</title>
        <authorList>
            <person name="Baxter L."/>
            <person name="Tripathy S."/>
            <person name="Ishaque N."/>
            <person name="Boot N."/>
            <person name="Cabral A."/>
            <person name="Kemen E."/>
            <person name="Thines M."/>
            <person name="Ah-Fong A."/>
            <person name="Anderson R."/>
            <person name="Badejoko W."/>
            <person name="Bittner-Eddy P."/>
            <person name="Boore J.L."/>
            <person name="Chibucos M.C."/>
            <person name="Coates M."/>
            <person name="Dehal P."/>
            <person name="Delehaunty K."/>
            <person name="Dong S."/>
            <person name="Downton P."/>
            <person name="Dumas B."/>
            <person name="Fabro G."/>
            <person name="Fronick C."/>
            <person name="Fuerstenberg S.I."/>
            <person name="Fulton L."/>
            <person name="Gaulin E."/>
            <person name="Govers F."/>
            <person name="Hughes L."/>
            <person name="Humphray S."/>
            <person name="Jiang R.H."/>
            <person name="Judelson H."/>
            <person name="Kamoun S."/>
            <person name="Kyung K."/>
            <person name="Meijer H."/>
            <person name="Minx P."/>
            <person name="Morris P."/>
            <person name="Nelson J."/>
            <person name="Phuntumart V."/>
            <person name="Qutob D."/>
            <person name="Rehmany A."/>
            <person name="Rougon-Cardoso A."/>
            <person name="Ryden P."/>
            <person name="Torto-Alalibo T."/>
            <person name="Studholme D."/>
            <person name="Wang Y."/>
            <person name="Win J."/>
            <person name="Wood J."/>
            <person name="Clifton S.W."/>
            <person name="Rogers J."/>
            <person name="Van den Ackerveken G."/>
            <person name="Jones J.D."/>
            <person name="McDowell J.M."/>
            <person name="Beynon J."/>
            <person name="Tyler B.M."/>
        </authorList>
    </citation>
    <scope>NUCLEOTIDE SEQUENCE [LARGE SCALE GENOMIC DNA]</scope>
    <source>
        <strain evidence="3">Emoy2</strain>
    </source>
</reference>
<name>M4C0X5_HYAAE</name>